<dbReference type="OrthoDB" id="3218408at2"/>
<dbReference type="InterPro" id="IPR050624">
    <property type="entry name" value="HTH-type_Tx_Regulator"/>
</dbReference>
<evidence type="ECO:0000256" key="2">
    <source>
        <dbReference type="PROSITE-ProRule" id="PRU00335"/>
    </source>
</evidence>
<dbReference type="Gene3D" id="1.10.357.10">
    <property type="entry name" value="Tetracycline Repressor, domain 2"/>
    <property type="match status" value="1"/>
</dbReference>
<dbReference type="SUPFAM" id="SSF46689">
    <property type="entry name" value="Homeodomain-like"/>
    <property type="match status" value="1"/>
</dbReference>
<reference evidence="4 5" key="1">
    <citation type="submission" date="2017-03" db="EMBL/GenBank/DDBJ databases">
        <authorList>
            <person name="Afonso C.L."/>
            <person name="Miller P.J."/>
            <person name="Scott M.A."/>
            <person name="Spackman E."/>
            <person name="Goraichik I."/>
            <person name="Dimitrov K.M."/>
            <person name="Suarez D.L."/>
            <person name="Swayne D.E."/>
        </authorList>
    </citation>
    <scope>NUCLEOTIDE SEQUENCE [LARGE SCALE GENOMIC DNA]</scope>
    <source>
        <strain evidence="4 5">CECT 7450</strain>
    </source>
</reference>
<dbReference type="Pfam" id="PF00440">
    <property type="entry name" value="TetR_N"/>
    <property type="match status" value="1"/>
</dbReference>
<dbReference type="RefSeq" id="WP_085806307.1">
    <property type="nucleotide sequence ID" value="NZ_FWFX01000008.1"/>
</dbReference>
<keyword evidence="1 2" id="KW-0238">DNA-binding</keyword>
<dbReference type="GO" id="GO:0003677">
    <property type="term" value="F:DNA binding"/>
    <property type="evidence" value="ECO:0007669"/>
    <property type="project" value="UniProtKB-UniRule"/>
</dbReference>
<dbReference type="PROSITE" id="PS50977">
    <property type="entry name" value="HTH_TETR_2"/>
    <property type="match status" value="1"/>
</dbReference>
<gene>
    <name evidence="4" type="primary">ttgW</name>
    <name evidence="4" type="ORF">ROA7450_02684</name>
</gene>
<name>A0A1X6ZJD2_9RHOB</name>
<evidence type="ECO:0000313" key="4">
    <source>
        <dbReference type="EMBL" id="SLN52850.1"/>
    </source>
</evidence>
<proteinExistence type="predicted"/>
<sequence length="216" mass="24823">MPLLSTSQNTARQPRLTGADWVEAALHVLIGNGIEAVQITALARQLDVTRGSFYWHFESRENLLDALLEEWRARNTGVMLEAIRETSCLEDGIFSLFSVWVDHTRFDPKLDQAIRDWARHSDKLREILKIEDNARVSAIAGFYERHGFPEAEAFIRARVIYFTQISFYALKVEDDEDFQERLGYLNEYFKCFTGRDMDPALGAAHTAKFLKGISDE</sequence>
<organism evidence="4 5">
    <name type="scientific">Roseovarius albus</name>
    <dbReference type="NCBI Taxonomy" id="1247867"/>
    <lineage>
        <taxon>Bacteria</taxon>
        <taxon>Pseudomonadati</taxon>
        <taxon>Pseudomonadota</taxon>
        <taxon>Alphaproteobacteria</taxon>
        <taxon>Rhodobacterales</taxon>
        <taxon>Roseobacteraceae</taxon>
        <taxon>Roseovarius</taxon>
    </lineage>
</organism>
<evidence type="ECO:0000259" key="3">
    <source>
        <dbReference type="PROSITE" id="PS50977"/>
    </source>
</evidence>
<dbReference type="AlphaFoldDB" id="A0A1X6ZJD2"/>
<dbReference type="PANTHER" id="PTHR43479:SF11">
    <property type="entry name" value="ACREF_ENVCD OPERON REPRESSOR-RELATED"/>
    <property type="match status" value="1"/>
</dbReference>
<dbReference type="PANTHER" id="PTHR43479">
    <property type="entry name" value="ACREF/ENVCD OPERON REPRESSOR-RELATED"/>
    <property type="match status" value="1"/>
</dbReference>
<protein>
    <submittedName>
        <fullName evidence="4">Putative HTH-type transcriptional regulator TtgW</fullName>
    </submittedName>
</protein>
<dbReference type="PRINTS" id="PR00455">
    <property type="entry name" value="HTHTETR"/>
</dbReference>
<feature type="domain" description="HTH tetR-type" evidence="3">
    <location>
        <begin position="15"/>
        <end position="75"/>
    </location>
</feature>
<evidence type="ECO:0000313" key="5">
    <source>
        <dbReference type="Proteomes" id="UP000193061"/>
    </source>
</evidence>
<evidence type="ECO:0000256" key="1">
    <source>
        <dbReference type="ARBA" id="ARBA00023125"/>
    </source>
</evidence>
<dbReference type="InterPro" id="IPR001647">
    <property type="entry name" value="HTH_TetR"/>
</dbReference>
<dbReference type="Proteomes" id="UP000193061">
    <property type="component" value="Unassembled WGS sequence"/>
</dbReference>
<feature type="DNA-binding region" description="H-T-H motif" evidence="2">
    <location>
        <begin position="38"/>
        <end position="57"/>
    </location>
</feature>
<dbReference type="InterPro" id="IPR009057">
    <property type="entry name" value="Homeodomain-like_sf"/>
</dbReference>
<keyword evidence="5" id="KW-1185">Reference proteome</keyword>
<dbReference type="EMBL" id="FWFX01000008">
    <property type="protein sequence ID" value="SLN52850.1"/>
    <property type="molecule type" value="Genomic_DNA"/>
</dbReference>
<accession>A0A1X6ZJD2</accession>